<dbReference type="AlphaFoldDB" id="A0A8J8FH34"/>
<organism evidence="3 4">
    <name type="scientific">Limnovirga soli</name>
    <dbReference type="NCBI Taxonomy" id="2656915"/>
    <lineage>
        <taxon>Bacteria</taxon>
        <taxon>Pseudomonadati</taxon>
        <taxon>Bacteroidota</taxon>
        <taxon>Chitinophagia</taxon>
        <taxon>Chitinophagales</taxon>
        <taxon>Chitinophagaceae</taxon>
        <taxon>Limnovirga</taxon>
    </lineage>
</organism>
<gene>
    <name evidence="3" type="ORF">GD597_12245</name>
</gene>
<name>A0A8J8FH34_9BACT</name>
<evidence type="ECO:0000313" key="4">
    <source>
        <dbReference type="Proteomes" id="UP000598971"/>
    </source>
</evidence>
<dbReference type="PANTHER" id="PTHR44520:SF1">
    <property type="entry name" value="TWO-COMPONENT SYSTEM REGULATORY PROTEIN"/>
    <property type="match status" value="1"/>
</dbReference>
<dbReference type="PROSITE" id="PS50110">
    <property type="entry name" value="RESPONSE_REGULATORY"/>
    <property type="match status" value="1"/>
</dbReference>
<dbReference type="SMART" id="SM00448">
    <property type="entry name" value="REC"/>
    <property type="match status" value="1"/>
</dbReference>
<sequence length="147" mass="16477">MNNKTILLVEDNQSDIALTKRAFKKANIANPLQVAEDGQEALDYLFAEGPFSQRDKNDLPTIVLLDLKLPIVDGLEVLKAIRGNILTKRLPVVVLTSSKEEMDLAISYDLGVNSYIRKPVDFTQFAEVIRQLGLYWLVLNEAPPQPL</sequence>
<dbReference type="InterPro" id="IPR011006">
    <property type="entry name" value="CheY-like_superfamily"/>
</dbReference>
<evidence type="ECO:0000313" key="3">
    <source>
        <dbReference type="EMBL" id="NNV56234.1"/>
    </source>
</evidence>
<dbReference type="InterPro" id="IPR001789">
    <property type="entry name" value="Sig_transdc_resp-reg_receiver"/>
</dbReference>
<keyword evidence="4" id="KW-1185">Reference proteome</keyword>
<protein>
    <submittedName>
        <fullName evidence="3">Response regulator</fullName>
    </submittedName>
</protein>
<accession>A0A8J8FH34</accession>
<dbReference type="PANTHER" id="PTHR44520">
    <property type="entry name" value="RESPONSE REGULATOR RCP1-RELATED"/>
    <property type="match status" value="1"/>
</dbReference>
<feature type="domain" description="Response regulatory" evidence="2">
    <location>
        <begin position="5"/>
        <end position="133"/>
    </location>
</feature>
<dbReference type="RefSeq" id="WP_171608177.1">
    <property type="nucleotide sequence ID" value="NZ_WHPF01000008.1"/>
</dbReference>
<dbReference type="Gene3D" id="3.40.50.2300">
    <property type="match status" value="1"/>
</dbReference>
<reference evidence="3" key="1">
    <citation type="submission" date="2019-10" db="EMBL/GenBank/DDBJ databases">
        <title>Draft genome sequence of Panacibacter sp. KCS-6.</title>
        <authorList>
            <person name="Yim K.J."/>
        </authorList>
    </citation>
    <scope>NUCLEOTIDE SEQUENCE</scope>
    <source>
        <strain evidence="3">KCS-6</strain>
    </source>
</reference>
<keyword evidence="1" id="KW-0597">Phosphoprotein</keyword>
<comment type="caution">
    <text evidence="3">The sequence shown here is derived from an EMBL/GenBank/DDBJ whole genome shotgun (WGS) entry which is preliminary data.</text>
</comment>
<feature type="modified residue" description="4-aspartylphosphate" evidence="1">
    <location>
        <position position="66"/>
    </location>
</feature>
<dbReference type="Proteomes" id="UP000598971">
    <property type="component" value="Unassembled WGS sequence"/>
</dbReference>
<dbReference type="Pfam" id="PF00072">
    <property type="entry name" value="Response_reg"/>
    <property type="match status" value="1"/>
</dbReference>
<evidence type="ECO:0000259" key="2">
    <source>
        <dbReference type="PROSITE" id="PS50110"/>
    </source>
</evidence>
<dbReference type="InterPro" id="IPR052893">
    <property type="entry name" value="TCS_response_regulator"/>
</dbReference>
<dbReference type="GO" id="GO:0000160">
    <property type="term" value="P:phosphorelay signal transduction system"/>
    <property type="evidence" value="ECO:0007669"/>
    <property type="project" value="InterPro"/>
</dbReference>
<evidence type="ECO:0000256" key="1">
    <source>
        <dbReference type="PROSITE-ProRule" id="PRU00169"/>
    </source>
</evidence>
<dbReference type="EMBL" id="WHPF01000008">
    <property type="protein sequence ID" value="NNV56234.1"/>
    <property type="molecule type" value="Genomic_DNA"/>
</dbReference>
<dbReference type="SUPFAM" id="SSF52172">
    <property type="entry name" value="CheY-like"/>
    <property type="match status" value="1"/>
</dbReference>
<proteinExistence type="predicted"/>
<dbReference type="CDD" id="cd17557">
    <property type="entry name" value="REC_Rcp-like"/>
    <property type="match status" value="1"/>
</dbReference>